<dbReference type="Proteomes" id="UP000774000">
    <property type="component" value="Unassembled WGS sequence"/>
</dbReference>
<keyword evidence="5 10" id="KW-0238">DNA-binding</keyword>
<dbReference type="AlphaFoldDB" id="A0A938XRF5"/>
<dbReference type="Gene3D" id="3.30.70.2880">
    <property type="match status" value="1"/>
</dbReference>
<dbReference type="InterPro" id="IPR038367">
    <property type="entry name" value="PelD_GGDEF_sf"/>
</dbReference>
<dbReference type="RefSeq" id="WP_204700137.1">
    <property type="nucleotide sequence ID" value="NZ_JAFBDQ010000001.1"/>
</dbReference>
<gene>
    <name evidence="10" type="ORF">JOC47_000248</name>
</gene>
<evidence type="ECO:0000259" key="9">
    <source>
        <dbReference type="PROSITE" id="PS50110"/>
    </source>
</evidence>
<evidence type="ECO:0000256" key="1">
    <source>
        <dbReference type="ARBA" id="ARBA00018672"/>
    </source>
</evidence>
<dbReference type="GO" id="GO:0000156">
    <property type="term" value="F:phosphorelay response regulator activity"/>
    <property type="evidence" value="ECO:0007669"/>
    <property type="project" value="TreeGrafter"/>
</dbReference>
<sequence>MNNVLIVDQSEILRLQVRSIISSPKINVLETAKVEEVKNNSFAADYSLHDIDLLIFDIQFGEKQDFSLLDYLQKTNLKVPVLILSSNDRRETVLKAYRLGAQDYLLKPFEEHVLKAKVNYYLDNKGDKWNVNSDKNSIVDYFAFDLLQELSRSLRGDSIFTIVKFEVAQDEKNSITKNLLLSLMRGIDRIYKISETELLLFLPLTDKKGSKVLLQRINDYLAEHIEKKEVNLDRLLSFPEDITDEVEQNKVVSYQHQIVNELFRN</sequence>
<name>A0A938XRF5_9FIRM</name>
<dbReference type="Gene3D" id="3.40.50.2300">
    <property type="match status" value="1"/>
</dbReference>
<organism evidence="10 11">
    <name type="scientific">Halanaerobacter jeridensis</name>
    <dbReference type="NCBI Taxonomy" id="706427"/>
    <lineage>
        <taxon>Bacteria</taxon>
        <taxon>Bacillati</taxon>
        <taxon>Bacillota</taxon>
        <taxon>Clostridia</taxon>
        <taxon>Halanaerobiales</taxon>
        <taxon>Halobacteroidaceae</taxon>
        <taxon>Halanaerobacter</taxon>
    </lineage>
</organism>
<dbReference type="SMART" id="SM00448">
    <property type="entry name" value="REC"/>
    <property type="match status" value="1"/>
</dbReference>
<evidence type="ECO:0000256" key="7">
    <source>
        <dbReference type="ARBA" id="ARBA00024867"/>
    </source>
</evidence>
<dbReference type="CDD" id="cd00156">
    <property type="entry name" value="REC"/>
    <property type="match status" value="1"/>
</dbReference>
<comment type="function">
    <text evidence="7">May play the central regulatory role in sporulation. It may be an element of the effector pathway responsible for the activation of sporulation genes in response to nutritional stress. Spo0A may act in concert with spo0H (a sigma factor) to control the expression of some genes that are critical to the sporulation process.</text>
</comment>
<dbReference type="GO" id="GO:0032993">
    <property type="term" value="C:protein-DNA complex"/>
    <property type="evidence" value="ECO:0007669"/>
    <property type="project" value="TreeGrafter"/>
</dbReference>
<comment type="caution">
    <text evidence="10">The sequence shown here is derived from an EMBL/GenBank/DDBJ whole genome shotgun (WGS) entry which is preliminary data.</text>
</comment>
<keyword evidence="3" id="KW-0902">Two-component regulatory system</keyword>
<evidence type="ECO:0000313" key="11">
    <source>
        <dbReference type="Proteomes" id="UP000774000"/>
    </source>
</evidence>
<evidence type="ECO:0000256" key="8">
    <source>
        <dbReference type="PROSITE-ProRule" id="PRU00169"/>
    </source>
</evidence>
<dbReference type="EMBL" id="JAFBDQ010000001">
    <property type="protein sequence ID" value="MBM7555424.1"/>
    <property type="molecule type" value="Genomic_DNA"/>
</dbReference>
<reference evidence="10" key="1">
    <citation type="submission" date="2021-01" db="EMBL/GenBank/DDBJ databases">
        <title>Genomic Encyclopedia of Type Strains, Phase IV (KMG-IV): sequencing the most valuable type-strain genomes for metagenomic binning, comparative biology and taxonomic classification.</title>
        <authorList>
            <person name="Goeker M."/>
        </authorList>
    </citation>
    <scope>NUCLEOTIDE SEQUENCE</scope>
    <source>
        <strain evidence="10">DSM 23230</strain>
    </source>
</reference>
<feature type="modified residue" description="4-aspartylphosphate" evidence="8">
    <location>
        <position position="57"/>
    </location>
</feature>
<dbReference type="InterPro" id="IPR039420">
    <property type="entry name" value="WalR-like"/>
</dbReference>
<accession>A0A938XRF5</accession>
<dbReference type="InterPro" id="IPR001789">
    <property type="entry name" value="Sig_transdc_resp-reg_receiver"/>
</dbReference>
<keyword evidence="11" id="KW-1185">Reference proteome</keyword>
<evidence type="ECO:0000256" key="5">
    <source>
        <dbReference type="ARBA" id="ARBA00023125"/>
    </source>
</evidence>
<dbReference type="GO" id="GO:0000976">
    <property type="term" value="F:transcription cis-regulatory region binding"/>
    <property type="evidence" value="ECO:0007669"/>
    <property type="project" value="TreeGrafter"/>
</dbReference>
<keyword evidence="2 8" id="KW-0597">Phosphoprotein</keyword>
<evidence type="ECO:0000256" key="4">
    <source>
        <dbReference type="ARBA" id="ARBA00023015"/>
    </source>
</evidence>
<dbReference type="PROSITE" id="PS50110">
    <property type="entry name" value="RESPONSE_REGULATORY"/>
    <property type="match status" value="1"/>
</dbReference>
<dbReference type="Pfam" id="PF00072">
    <property type="entry name" value="Response_reg"/>
    <property type="match status" value="1"/>
</dbReference>
<keyword evidence="6" id="KW-0804">Transcription</keyword>
<protein>
    <recommendedName>
        <fullName evidence="1">Stage 0 sporulation protein A homolog</fullName>
    </recommendedName>
</protein>
<feature type="domain" description="Response regulatory" evidence="9">
    <location>
        <begin position="3"/>
        <end position="122"/>
    </location>
</feature>
<keyword evidence="4" id="KW-0805">Transcription regulation</keyword>
<dbReference type="PANTHER" id="PTHR48111:SF1">
    <property type="entry name" value="TWO-COMPONENT RESPONSE REGULATOR ORR33"/>
    <property type="match status" value="1"/>
</dbReference>
<evidence type="ECO:0000256" key="6">
    <source>
        <dbReference type="ARBA" id="ARBA00023163"/>
    </source>
</evidence>
<dbReference type="GO" id="GO:0006355">
    <property type="term" value="P:regulation of DNA-templated transcription"/>
    <property type="evidence" value="ECO:0007669"/>
    <property type="project" value="TreeGrafter"/>
</dbReference>
<evidence type="ECO:0000256" key="2">
    <source>
        <dbReference type="ARBA" id="ARBA00022553"/>
    </source>
</evidence>
<evidence type="ECO:0000256" key="3">
    <source>
        <dbReference type="ARBA" id="ARBA00023012"/>
    </source>
</evidence>
<dbReference type="PANTHER" id="PTHR48111">
    <property type="entry name" value="REGULATOR OF RPOS"/>
    <property type="match status" value="1"/>
</dbReference>
<dbReference type="SUPFAM" id="SSF52172">
    <property type="entry name" value="CheY-like"/>
    <property type="match status" value="1"/>
</dbReference>
<proteinExistence type="predicted"/>
<evidence type="ECO:0000313" key="10">
    <source>
        <dbReference type="EMBL" id="MBM7555424.1"/>
    </source>
</evidence>
<dbReference type="GO" id="GO:0005829">
    <property type="term" value="C:cytosol"/>
    <property type="evidence" value="ECO:0007669"/>
    <property type="project" value="TreeGrafter"/>
</dbReference>
<dbReference type="InterPro" id="IPR011006">
    <property type="entry name" value="CheY-like_superfamily"/>
</dbReference>